<keyword evidence="3" id="KW-0378">Hydrolase</keyword>
<dbReference type="InterPro" id="IPR029055">
    <property type="entry name" value="Ntn_hydrolases_N"/>
</dbReference>
<dbReference type="PANTHER" id="PTHR43199:SF1">
    <property type="entry name" value="GLUTATHIONE HYDROLASE PROENZYME"/>
    <property type="match status" value="1"/>
</dbReference>
<comment type="similarity">
    <text evidence="1">Belongs to the gamma-glutamyltransferase family.</text>
</comment>
<dbReference type="InterPro" id="IPR055262">
    <property type="entry name" value="GGT_CS"/>
</dbReference>
<dbReference type="Gene3D" id="3.60.20.40">
    <property type="match status" value="1"/>
</dbReference>
<keyword evidence="2" id="KW-0808">Transferase</keyword>
<dbReference type="InterPro" id="IPR043137">
    <property type="entry name" value="GGT_ssub_C"/>
</dbReference>
<proteinExistence type="inferred from homology"/>
<name>Q9R5M9_BACIU</name>
<dbReference type="InterPro" id="IPR051792">
    <property type="entry name" value="GGT_bact"/>
</dbReference>
<dbReference type="AlphaFoldDB" id="Q9R5M9"/>
<dbReference type="PANTHER" id="PTHR43199">
    <property type="entry name" value="GLUTATHIONE HYDROLASE"/>
    <property type="match status" value="1"/>
</dbReference>
<evidence type="ECO:0000256" key="4">
    <source>
        <dbReference type="ARBA" id="ARBA00023145"/>
    </source>
</evidence>
<dbReference type="GO" id="GO:0103068">
    <property type="term" value="F:leukotriene C4 gamma-glutamyl transferase activity"/>
    <property type="evidence" value="ECO:0007669"/>
    <property type="project" value="UniProtKB-EC"/>
</dbReference>
<dbReference type="SUPFAM" id="SSF56235">
    <property type="entry name" value="N-terminal nucleophile aminohydrolases (Ntn hydrolases)"/>
    <property type="match status" value="1"/>
</dbReference>
<dbReference type="PROSITE" id="PS00462">
    <property type="entry name" value="G_GLU_TRANSPEPTIDASE"/>
    <property type="match status" value="1"/>
</dbReference>
<dbReference type="EC" id="2.3.2.2"/>
<evidence type="ECO:0000256" key="1">
    <source>
        <dbReference type="ARBA" id="ARBA00009381"/>
    </source>
</evidence>
<evidence type="ECO:0000256" key="3">
    <source>
        <dbReference type="ARBA" id="ARBA00022801"/>
    </source>
</evidence>
<dbReference type="MEROPS" id="T03.001"/>
<organism>
    <name type="scientific">Bacillus subtilis</name>
    <dbReference type="NCBI Taxonomy" id="1423"/>
    <lineage>
        <taxon>Bacteria</taxon>
        <taxon>Bacillati</taxon>
        <taxon>Bacillota</taxon>
        <taxon>Bacilli</taxon>
        <taxon>Bacillales</taxon>
        <taxon>Bacillaceae</taxon>
        <taxon>Bacillus</taxon>
    </lineage>
</organism>
<keyword evidence="4" id="KW-0865">Zymogen</keyword>
<reference key="1">
    <citation type="journal article" date="1991" name="Agric. Biol. Chem.">
        <title>Purification and properties of gamma-glutamyltranspeptidase from Bacillus subtilis (natto).</title>
        <authorList>
            <person name="Ogawa Y."/>
            <person name="Hosoyama H."/>
            <person name="Hamano M."/>
            <person name="Motai H."/>
        </authorList>
    </citation>
    <scope>PROTEIN SEQUENCE</scope>
</reference>
<evidence type="ECO:0000256" key="2">
    <source>
        <dbReference type="ARBA" id="ARBA00022679"/>
    </source>
</evidence>
<dbReference type="Pfam" id="PF01019">
    <property type="entry name" value="G_glu_transpept"/>
    <property type="match status" value="1"/>
</dbReference>
<accession>Q9R5M9</accession>
<sequence length="40" mass="4461">TTHFTVADRWGNVVSYTTTIEQLFGTGIMVPDYGVILNNE</sequence>
<dbReference type="GO" id="GO:0016787">
    <property type="term" value="F:hydrolase activity"/>
    <property type="evidence" value="ECO:0007669"/>
    <property type="project" value="UniProtKB-KW"/>
</dbReference>
<protein>
    <submittedName>
        <fullName>Gamma-glutamyltranspeptidase light subunit</fullName>
        <ecNumber>2.3.2.2</ecNumber>
    </submittedName>
</protein>
<dbReference type="PRINTS" id="PR01210">
    <property type="entry name" value="GGTRANSPTASE"/>
</dbReference>